<dbReference type="AlphaFoldDB" id="A0AAE0G662"/>
<feature type="region of interest" description="Disordered" evidence="1">
    <location>
        <begin position="261"/>
        <end position="282"/>
    </location>
</feature>
<sequence>MPPSVPSLHVQWAPGEPMVAGLSLSHLASLQWSPPSTWHSPALTRRRHGDDTLSVDWLQLNDYTPISVKEYNDKYKGEEHRPLGKLGPDLGDPELLEKVRPVSTWRRAVAGGQRLVELEALRQVISALWSCQLALRQVISALWSCQLALRQIISALWSCQLALRQVISALWSCQLCGSQNVDSSARMLTIGDFFVSDVTTFWSMLPAGLVGARAKNERLKEISRNIKEANMQKLKEAAAKPKREAPKAVSARQKAMDFARQVPKPAQVKNRDARSDDSSVAGKVVEEMTELEKLEIQHRLDQERVQAIKQQIASKHGS</sequence>
<dbReference type="Pfam" id="PF15261">
    <property type="entry name" value="JHY"/>
    <property type="match status" value="1"/>
</dbReference>
<evidence type="ECO:0000256" key="1">
    <source>
        <dbReference type="SAM" id="MobiDB-lite"/>
    </source>
</evidence>
<name>A0AAE0G662_9CHLO</name>
<proteinExistence type="predicted"/>
<keyword evidence="3" id="KW-1185">Reference proteome</keyword>
<comment type="caution">
    <text evidence="2">The sequence shown here is derived from an EMBL/GenBank/DDBJ whole genome shotgun (WGS) entry which is preliminary data.</text>
</comment>
<evidence type="ECO:0000313" key="3">
    <source>
        <dbReference type="Proteomes" id="UP001190700"/>
    </source>
</evidence>
<evidence type="ECO:0000313" key="2">
    <source>
        <dbReference type="EMBL" id="KAK3272332.1"/>
    </source>
</evidence>
<dbReference type="EMBL" id="LGRX02009035">
    <property type="protein sequence ID" value="KAK3272332.1"/>
    <property type="molecule type" value="Genomic_DNA"/>
</dbReference>
<organism evidence="2 3">
    <name type="scientific">Cymbomonas tetramitiformis</name>
    <dbReference type="NCBI Taxonomy" id="36881"/>
    <lineage>
        <taxon>Eukaryota</taxon>
        <taxon>Viridiplantae</taxon>
        <taxon>Chlorophyta</taxon>
        <taxon>Pyramimonadophyceae</taxon>
        <taxon>Pyramimonadales</taxon>
        <taxon>Pyramimonadaceae</taxon>
        <taxon>Cymbomonas</taxon>
    </lineage>
</organism>
<reference evidence="2 3" key="1">
    <citation type="journal article" date="2015" name="Genome Biol. Evol.">
        <title>Comparative Genomics of a Bacterivorous Green Alga Reveals Evolutionary Causalities and Consequences of Phago-Mixotrophic Mode of Nutrition.</title>
        <authorList>
            <person name="Burns J.A."/>
            <person name="Paasch A."/>
            <person name="Narechania A."/>
            <person name="Kim E."/>
        </authorList>
    </citation>
    <scope>NUCLEOTIDE SEQUENCE [LARGE SCALE GENOMIC DNA]</scope>
    <source>
        <strain evidence="2 3">PLY_AMNH</strain>
    </source>
</reference>
<gene>
    <name evidence="2" type="ORF">CYMTET_19369</name>
</gene>
<accession>A0AAE0G662</accession>
<dbReference type="InterPro" id="IPR027968">
    <property type="entry name" value="JHY"/>
</dbReference>
<protein>
    <submittedName>
        <fullName evidence="2">Uncharacterized protein</fullName>
    </submittedName>
</protein>
<dbReference type="Proteomes" id="UP001190700">
    <property type="component" value="Unassembled WGS sequence"/>
</dbReference>